<dbReference type="Gene3D" id="3.30.390.30">
    <property type="match status" value="1"/>
</dbReference>
<feature type="domain" description="Reductase C-terminal" evidence="6">
    <location>
        <begin position="330"/>
        <end position="417"/>
    </location>
</feature>
<protein>
    <submittedName>
        <fullName evidence="7">Pyridine nucleotide-disulfide oxidoreductase</fullName>
    </submittedName>
</protein>
<evidence type="ECO:0000256" key="1">
    <source>
        <dbReference type="ARBA" id="ARBA00001974"/>
    </source>
</evidence>
<evidence type="ECO:0000259" key="6">
    <source>
        <dbReference type="Pfam" id="PF14759"/>
    </source>
</evidence>
<evidence type="ECO:0000256" key="2">
    <source>
        <dbReference type="ARBA" id="ARBA00022630"/>
    </source>
</evidence>
<dbReference type="InterPro" id="IPR016156">
    <property type="entry name" value="FAD/NAD-linked_Rdtase_dimer_sf"/>
</dbReference>
<keyword evidence="8" id="KW-1185">Reference proteome</keyword>
<evidence type="ECO:0000313" key="7">
    <source>
        <dbReference type="EMBL" id="GGB23385.1"/>
    </source>
</evidence>
<dbReference type="Proteomes" id="UP000603352">
    <property type="component" value="Unassembled WGS sequence"/>
</dbReference>
<reference evidence="8" key="1">
    <citation type="journal article" date="2019" name="Int. J. Syst. Evol. Microbiol.">
        <title>The Global Catalogue of Microorganisms (GCM) 10K type strain sequencing project: providing services to taxonomists for standard genome sequencing and annotation.</title>
        <authorList>
            <consortium name="The Broad Institute Genomics Platform"/>
            <consortium name="The Broad Institute Genome Sequencing Center for Infectious Disease"/>
            <person name="Wu L."/>
            <person name="Ma J."/>
        </authorList>
    </citation>
    <scope>NUCLEOTIDE SEQUENCE [LARGE SCALE GENOMIC DNA]</scope>
    <source>
        <strain evidence="8">CGMCC 1.10188</strain>
    </source>
</reference>
<feature type="domain" description="FAD/NAD(P)-binding" evidence="5">
    <location>
        <begin position="5"/>
        <end position="310"/>
    </location>
</feature>
<comment type="caution">
    <text evidence="7">The sequence shown here is derived from an EMBL/GenBank/DDBJ whole genome shotgun (WGS) entry which is preliminary data.</text>
</comment>
<organism evidence="7 8">
    <name type="scientific">Tistrella bauzanensis</name>
    <dbReference type="NCBI Taxonomy" id="657419"/>
    <lineage>
        <taxon>Bacteria</taxon>
        <taxon>Pseudomonadati</taxon>
        <taxon>Pseudomonadota</taxon>
        <taxon>Alphaproteobacteria</taxon>
        <taxon>Geminicoccales</taxon>
        <taxon>Geminicoccaceae</taxon>
        <taxon>Tistrella</taxon>
    </lineage>
</organism>
<dbReference type="Pfam" id="PF14759">
    <property type="entry name" value="Reductase_C"/>
    <property type="match status" value="1"/>
</dbReference>
<comment type="cofactor">
    <cofactor evidence="1">
        <name>FAD</name>
        <dbReference type="ChEBI" id="CHEBI:57692"/>
    </cofactor>
</comment>
<dbReference type="InterPro" id="IPR050446">
    <property type="entry name" value="FAD-oxidoreductase/Apoptosis"/>
</dbReference>
<proteinExistence type="predicted"/>
<accession>A0ABQ1I733</accession>
<evidence type="ECO:0000259" key="5">
    <source>
        <dbReference type="Pfam" id="PF07992"/>
    </source>
</evidence>
<dbReference type="SUPFAM" id="SSF55424">
    <property type="entry name" value="FAD/NAD-linked reductases, dimerisation (C-terminal) domain"/>
    <property type="match status" value="1"/>
</dbReference>
<dbReference type="InterPro" id="IPR036188">
    <property type="entry name" value="FAD/NAD-bd_sf"/>
</dbReference>
<dbReference type="SUPFAM" id="SSF51905">
    <property type="entry name" value="FAD/NAD(P)-binding domain"/>
    <property type="match status" value="2"/>
</dbReference>
<keyword evidence="3" id="KW-0274">FAD</keyword>
<gene>
    <name evidence="7" type="ORF">GCM10011505_00750</name>
</gene>
<dbReference type="PRINTS" id="PR00411">
    <property type="entry name" value="PNDRDTASEI"/>
</dbReference>
<dbReference type="InterPro" id="IPR028202">
    <property type="entry name" value="Reductase_C"/>
</dbReference>
<evidence type="ECO:0000313" key="8">
    <source>
        <dbReference type="Proteomes" id="UP000603352"/>
    </source>
</evidence>
<dbReference type="Pfam" id="PF07992">
    <property type="entry name" value="Pyr_redox_2"/>
    <property type="match status" value="1"/>
</dbReference>
<keyword evidence="4" id="KW-0560">Oxidoreductase</keyword>
<dbReference type="PANTHER" id="PTHR43557:SF2">
    <property type="entry name" value="RIESKE DOMAIN-CONTAINING PROTEIN-RELATED"/>
    <property type="match status" value="1"/>
</dbReference>
<dbReference type="Gene3D" id="3.50.50.60">
    <property type="entry name" value="FAD/NAD(P)-binding domain"/>
    <property type="match status" value="2"/>
</dbReference>
<dbReference type="RefSeq" id="WP_229707713.1">
    <property type="nucleotide sequence ID" value="NZ_BMDZ01000001.1"/>
</dbReference>
<keyword evidence="2" id="KW-0285">Flavoprotein</keyword>
<dbReference type="InterPro" id="IPR023753">
    <property type="entry name" value="FAD/NAD-binding_dom"/>
</dbReference>
<sequence>MIRHFDIAIIGTGHAGAQAAASLRQGGFAGSIGLIGAEDEPPYDRPSLSKDYLAGVVEACDIHMRPADFWAARDITLVPGTRIVQVDAAAHRLLTGTGEAIGYGRTLWAAGGTARRLTCPGAGLAGLHTIRHRHDVDALRADLGDGSPSAGRRVVVIGAGFIGLEAAAVLSQAGHRVTVVEAQDRVLARVTGRLVARHVGAVHRDQGVDIRLGGVVRSLAADAARRVSAVVLADGEHLPADLVIAGIGLEPVVAPLPVEPDAAGGIAVDGQGRTALPDIWAAGDCAAHVNRYAGGRRIRLECVQNAVDQARVVAAAMLGGTAVYDAVPRFWSTQYDMRLQTVGLQAGHDVELMRGDPAAGSFSVIYLRQGRVIAIDGINAPQDLAQGRLLVQAQADPASAPADPQALADPTVPLKTLIQTPAMAAV</sequence>
<dbReference type="PANTHER" id="PTHR43557">
    <property type="entry name" value="APOPTOSIS-INDUCING FACTOR 1"/>
    <property type="match status" value="1"/>
</dbReference>
<dbReference type="PRINTS" id="PR00368">
    <property type="entry name" value="FADPNR"/>
</dbReference>
<name>A0ABQ1I733_9PROT</name>
<evidence type="ECO:0000256" key="3">
    <source>
        <dbReference type="ARBA" id="ARBA00022827"/>
    </source>
</evidence>
<dbReference type="EMBL" id="BMDZ01000001">
    <property type="protein sequence ID" value="GGB23385.1"/>
    <property type="molecule type" value="Genomic_DNA"/>
</dbReference>
<evidence type="ECO:0000256" key="4">
    <source>
        <dbReference type="ARBA" id="ARBA00023002"/>
    </source>
</evidence>